<evidence type="ECO:0000256" key="3">
    <source>
        <dbReference type="ARBA" id="ARBA00022729"/>
    </source>
</evidence>
<comment type="caution">
    <text evidence="11">The sequence shown here is derived from an EMBL/GenBank/DDBJ whole genome shotgun (WGS) entry which is preliminary data.</text>
</comment>
<feature type="active site" evidence="6">
    <location>
        <position position="279"/>
    </location>
</feature>
<evidence type="ECO:0000256" key="8">
    <source>
        <dbReference type="SAM" id="MobiDB-lite"/>
    </source>
</evidence>
<keyword evidence="12" id="KW-1185">Reference proteome</keyword>
<dbReference type="InterPro" id="IPR001461">
    <property type="entry name" value="Aspartic_peptidase_A1"/>
</dbReference>
<dbReference type="InterPro" id="IPR001969">
    <property type="entry name" value="Aspartic_peptidase_AS"/>
</dbReference>
<feature type="chain" id="PRO_5018975807" description="Peptidase A1 domain-containing protein" evidence="9">
    <location>
        <begin position="19"/>
        <end position="504"/>
    </location>
</feature>
<dbReference type="PANTHER" id="PTHR47966">
    <property type="entry name" value="BETA-SITE APP-CLEAVING ENZYME, ISOFORM A-RELATED"/>
    <property type="match status" value="1"/>
</dbReference>
<name>A0A423WFX9_CYTCH</name>
<keyword evidence="2 7" id="KW-0645">Protease</keyword>
<dbReference type="PROSITE" id="PS51767">
    <property type="entry name" value="PEPTIDASE_A1"/>
    <property type="match status" value="1"/>
</dbReference>
<evidence type="ECO:0000256" key="4">
    <source>
        <dbReference type="ARBA" id="ARBA00022750"/>
    </source>
</evidence>
<evidence type="ECO:0000256" key="9">
    <source>
        <dbReference type="SAM" id="SignalP"/>
    </source>
</evidence>
<dbReference type="CDD" id="cd05474">
    <property type="entry name" value="SAP_like"/>
    <property type="match status" value="1"/>
</dbReference>
<dbReference type="GO" id="GO:0006508">
    <property type="term" value="P:proteolysis"/>
    <property type="evidence" value="ECO:0007669"/>
    <property type="project" value="UniProtKB-KW"/>
</dbReference>
<evidence type="ECO:0000256" key="5">
    <source>
        <dbReference type="ARBA" id="ARBA00022801"/>
    </source>
</evidence>
<accession>A0A423WFX9</accession>
<evidence type="ECO:0000256" key="2">
    <source>
        <dbReference type="ARBA" id="ARBA00022670"/>
    </source>
</evidence>
<dbReference type="Gene3D" id="2.40.70.10">
    <property type="entry name" value="Acid Proteases"/>
    <property type="match status" value="2"/>
</dbReference>
<dbReference type="InterPro" id="IPR021109">
    <property type="entry name" value="Peptidase_aspartic_dom_sf"/>
</dbReference>
<evidence type="ECO:0000313" key="12">
    <source>
        <dbReference type="Proteomes" id="UP000284375"/>
    </source>
</evidence>
<dbReference type="PROSITE" id="PS00141">
    <property type="entry name" value="ASP_PROTEASE"/>
    <property type="match status" value="1"/>
</dbReference>
<organism evidence="11 12">
    <name type="scientific">Cytospora chrysosperma</name>
    <name type="common">Cytospora canker fungus</name>
    <name type="synonym">Sphaeria chrysosperma</name>
    <dbReference type="NCBI Taxonomy" id="252740"/>
    <lineage>
        <taxon>Eukaryota</taxon>
        <taxon>Fungi</taxon>
        <taxon>Dikarya</taxon>
        <taxon>Ascomycota</taxon>
        <taxon>Pezizomycotina</taxon>
        <taxon>Sordariomycetes</taxon>
        <taxon>Sordariomycetidae</taxon>
        <taxon>Diaporthales</taxon>
        <taxon>Cytosporaceae</taxon>
        <taxon>Cytospora</taxon>
    </lineage>
</organism>
<reference evidence="11 12" key="1">
    <citation type="submission" date="2015-09" db="EMBL/GenBank/DDBJ databases">
        <title>Host preference determinants of Valsa canker pathogens revealed by comparative genomics.</title>
        <authorList>
            <person name="Yin Z."/>
            <person name="Huang L."/>
        </authorList>
    </citation>
    <scope>NUCLEOTIDE SEQUENCE [LARGE SCALE GENOMIC DNA]</scope>
    <source>
        <strain evidence="11 12">YSFL</strain>
    </source>
</reference>
<dbReference type="OrthoDB" id="771136at2759"/>
<dbReference type="AlphaFoldDB" id="A0A423WFX9"/>
<keyword evidence="5 7" id="KW-0378">Hydrolase</keyword>
<dbReference type="InterPro" id="IPR033121">
    <property type="entry name" value="PEPTIDASE_A1"/>
</dbReference>
<feature type="signal peptide" evidence="9">
    <location>
        <begin position="1"/>
        <end position="18"/>
    </location>
</feature>
<dbReference type="PRINTS" id="PR00792">
    <property type="entry name" value="PEPSIN"/>
</dbReference>
<feature type="region of interest" description="Disordered" evidence="8">
    <location>
        <begin position="20"/>
        <end position="47"/>
    </location>
</feature>
<protein>
    <recommendedName>
        <fullName evidence="10">Peptidase A1 domain-containing protein</fullName>
    </recommendedName>
</protein>
<feature type="domain" description="Peptidase A1" evidence="10">
    <location>
        <begin position="68"/>
        <end position="386"/>
    </location>
</feature>
<evidence type="ECO:0000256" key="7">
    <source>
        <dbReference type="RuleBase" id="RU000454"/>
    </source>
</evidence>
<evidence type="ECO:0000256" key="1">
    <source>
        <dbReference type="ARBA" id="ARBA00007447"/>
    </source>
</evidence>
<sequence>MISSLLAVGFTLTALTTASTSPPSLKRAQVGSPLLRSGVTTHRTGSGYRRVKRQDAAGIDNQQEGTSYTIDIELGTPPQTVTVVLDTGSTELWVNPNCETSGQPEYCASFSQFDYTESSTIQDMGAANMISYGKGNVTFEYVSDMLSIGSASITDQIFGVAFESYEIPSGILGVGPPIEGDDEALYTYVLDNMVVQGLIDTRAFSLDLREIESPDGSIIFGGLDTGKYVGSLEKCPMLDPEESPTGSNRYWIYLNAVGMTLPSGESGLIADGELPVFLDSGGTLSRLPTELFASIGSAFPGAQYDSYEGAFVVDCSVAEEEGSVDFGFGNKVISVPFKDFIWQPGTDEDVCMLGILPDDEEPVLGDSFLRAAYVVYDQDNRNLHLAQAANCGSNLVAFSSGEDAVPSVAGDCTAAASADLTGTLTATQAPSTITNGISGLSSIIGPGPEATGTGTGATSSHCLTCKNTATGTANPTRTAANAGARETGSHLAAVGAVALAALLV</sequence>
<dbReference type="Pfam" id="PF00026">
    <property type="entry name" value="Asp"/>
    <property type="match status" value="1"/>
</dbReference>
<dbReference type="EMBL" id="LJZO01000005">
    <property type="protein sequence ID" value="ROW02148.1"/>
    <property type="molecule type" value="Genomic_DNA"/>
</dbReference>
<dbReference type="GO" id="GO:0004190">
    <property type="term" value="F:aspartic-type endopeptidase activity"/>
    <property type="evidence" value="ECO:0007669"/>
    <property type="project" value="UniProtKB-KW"/>
</dbReference>
<comment type="similarity">
    <text evidence="1 7">Belongs to the peptidase A1 family.</text>
</comment>
<proteinExistence type="inferred from homology"/>
<dbReference type="SUPFAM" id="SSF50630">
    <property type="entry name" value="Acid proteases"/>
    <property type="match status" value="1"/>
</dbReference>
<dbReference type="STRING" id="252740.A0A423WFX9"/>
<dbReference type="InterPro" id="IPR033876">
    <property type="entry name" value="SAP-like"/>
</dbReference>
<dbReference type="PANTHER" id="PTHR47966:SF65">
    <property type="entry name" value="ASPARTIC-TYPE ENDOPEPTIDASE"/>
    <property type="match status" value="1"/>
</dbReference>
<gene>
    <name evidence="11" type="ORF">VSDG_02362</name>
</gene>
<dbReference type="Proteomes" id="UP000284375">
    <property type="component" value="Unassembled WGS sequence"/>
</dbReference>
<evidence type="ECO:0000259" key="10">
    <source>
        <dbReference type="PROSITE" id="PS51767"/>
    </source>
</evidence>
<keyword evidence="4 7" id="KW-0064">Aspartyl protease</keyword>
<evidence type="ECO:0000313" key="11">
    <source>
        <dbReference type="EMBL" id="ROW02148.1"/>
    </source>
</evidence>
<evidence type="ECO:0000256" key="6">
    <source>
        <dbReference type="PIRSR" id="PIRSR601461-1"/>
    </source>
</evidence>
<feature type="active site" evidence="6">
    <location>
        <position position="86"/>
    </location>
</feature>
<keyword evidence="3 9" id="KW-0732">Signal</keyword>